<sequence length="207" mass="21963">MSEASMTCRILGVHVATVRPLRVAGGRTVMSGIGKQAVAGGLCRVGPLGLDGDEQADPTVHGGLAKAVYAYPSEHAALWRQARLEAGVASLWEQGDEADGASASLVGENLALTGLLERQVWIGDRLRLPDCELVVTEPRFPCFKFNAAMGWNGAARQMARTGACGWYLSVARAGSLAAGQVAELVPGPRRVRLSEVFAAQVRRRVEL</sequence>
<dbReference type="PATRIC" id="fig|1286631.3.peg.3975"/>
<dbReference type="GO" id="GO:0003824">
    <property type="term" value="F:catalytic activity"/>
    <property type="evidence" value="ECO:0007669"/>
    <property type="project" value="InterPro"/>
</dbReference>
<dbReference type="PANTHER" id="PTHR30212:SF2">
    <property type="entry name" value="PROTEIN YIIM"/>
    <property type="match status" value="1"/>
</dbReference>
<dbReference type="Pfam" id="PF03473">
    <property type="entry name" value="MOSC"/>
    <property type="match status" value="1"/>
</dbReference>
<evidence type="ECO:0000259" key="1">
    <source>
        <dbReference type="PROSITE" id="PS51340"/>
    </source>
</evidence>
<reference evidence="2 3" key="1">
    <citation type="journal article" date="2014" name="FEMS Microbiol. Ecol.">
        <title>Sphaerotilus natans encrusted with nanoball-shaped Fe(III) oxide minerals formed by nitrate-reducing mixotrophic Fe(II) oxidation.</title>
        <authorList>
            <person name="Park S."/>
            <person name="Kim D.H."/>
            <person name="Lee J.H."/>
            <person name="Hur H.G."/>
        </authorList>
    </citation>
    <scope>NUCLEOTIDE SEQUENCE [LARGE SCALE GENOMIC DNA]</scope>
    <source>
        <strain evidence="2 3">DSM 6575</strain>
    </source>
</reference>
<dbReference type="EMBL" id="AZRA01000155">
    <property type="protein sequence ID" value="KDB50330.1"/>
    <property type="molecule type" value="Genomic_DNA"/>
</dbReference>
<proteinExistence type="predicted"/>
<dbReference type="AlphaFoldDB" id="A0A059KG27"/>
<accession>A0A059KG27</accession>
<dbReference type="STRING" id="34103.SAMN05421778_105171"/>
<dbReference type="eggNOG" id="COG2258">
    <property type="taxonomic scope" value="Bacteria"/>
</dbReference>
<dbReference type="InterPro" id="IPR052353">
    <property type="entry name" value="Benzoxazolinone_Detox_Enz"/>
</dbReference>
<evidence type="ECO:0000313" key="2">
    <source>
        <dbReference type="EMBL" id="KDB50330.1"/>
    </source>
</evidence>
<dbReference type="RefSeq" id="WP_241462063.1">
    <property type="nucleotide sequence ID" value="NZ_AZRA01000155.1"/>
</dbReference>
<dbReference type="PROSITE" id="PS51340">
    <property type="entry name" value="MOSC"/>
    <property type="match status" value="1"/>
</dbReference>
<dbReference type="GO" id="GO:0030170">
    <property type="term" value="F:pyridoxal phosphate binding"/>
    <property type="evidence" value="ECO:0007669"/>
    <property type="project" value="InterPro"/>
</dbReference>
<dbReference type="Gene3D" id="2.40.33.20">
    <property type="entry name" value="PK beta-barrel domain-like"/>
    <property type="match status" value="1"/>
</dbReference>
<dbReference type="InterPro" id="IPR011037">
    <property type="entry name" value="Pyrv_Knase-like_insert_dom_sf"/>
</dbReference>
<gene>
    <name evidence="2" type="ORF">X805_40850</name>
</gene>
<organism evidence="2 3">
    <name type="scientific">Sphaerotilus natans subsp. natans DSM 6575</name>
    <dbReference type="NCBI Taxonomy" id="1286631"/>
    <lineage>
        <taxon>Bacteria</taxon>
        <taxon>Pseudomonadati</taxon>
        <taxon>Pseudomonadota</taxon>
        <taxon>Betaproteobacteria</taxon>
        <taxon>Burkholderiales</taxon>
        <taxon>Sphaerotilaceae</taxon>
        <taxon>Sphaerotilus</taxon>
    </lineage>
</organism>
<dbReference type="GO" id="GO:0030151">
    <property type="term" value="F:molybdenum ion binding"/>
    <property type="evidence" value="ECO:0007669"/>
    <property type="project" value="InterPro"/>
</dbReference>
<dbReference type="PANTHER" id="PTHR30212">
    <property type="entry name" value="PROTEIN YIIM"/>
    <property type="match status" value="1"/>
</dbReference>
<evidence type="ECO:0000313" key="3">
    <source>
        <dbReference type="Proteomes" id="UP000026714"/>
    </source>
</evidence>
<protein>
    <recommendedName>
        <fullName evidence="1">MOSC domain-containing protein</fullName>
    </recommendedName>
</protein>
<keyword evidence="3" id="KW-1185">Reference proteome</keyword>
<comment type="caution">
    <text evidence="2">The sequence shown here is derived from an EMBL/GenBank/DDBJ whole genome shotgun (WGS) entry which is preliminary data.</text>
</comment>
<dbReference type="SUPFAM" id="SSF50800">
    <property type="entry name" value="PK beta-barrel domain-like"/>
    <property type="match status" value="1"/>
</dbReference>
<name>A0A059KG27_9BURK</name>
<dbReference type="InterPro" id="IPR005302">
    <property type="entry name" value="MoCF_Sase_C"/>
</dbReference>
<dbReference type="Proteomes" id="UP000026714">
    <property type="component" value="Unassembled WGS sequence"/>
</dbReference>
<feature type="domain" description="MOSC" evidence="1">
    <location>
        <begin position="35"/>
        <end position="185"/>
    </location>
</feature>